<dbReference type="SUPFAM" id="SSF48371">
    <property type="entry name" value="ARM repeat"/>
    <property type="match status" value="1"/>
</dbReference>
<feature type="compositionally biased region" description="Basic residues" evidence="1">
    <location>
        <begin position="201"/>
        <end position="210"/>
    </location>
</feature>
<dbReference type="SMART" id="SM00185">
    <property type="entry name" value="ARM"/>
    <property type="match status" value="5"/>
</dbReference>
<dbReference type="Gene3D" id="1.25.10.10">
    <property type="entry name" value="Leucine-rich Repeat Variant"/>
    <property type="match status" value="1"/>
</dbReference>
<dbReference type="InterPro" id="IPR006594">
    <property type="entry name" value="LisH"/>
</dbReference>
<feature type="transmembrane region" description="Helical" evidence="2">
    <location>
        <begin position="1134"/>
        <end position="1157"/>
    </location>
</feature>
<keyword evidence="2" id="KW-0472">Membrane</keyword>
<dbReference type="Proteomes" id="UP000327493">
    <property type="component" value="Chromosome 10"/>
</dbReference>
<evidence type="ECO:0000256" key="2">
    <source>
        <dbReference type="SAM" id="Phobius"/>
    </source>
</evidence>
<dbReference type="InterPro" id="IPR011989">
    <property type="entry name" value="ARM-like"/>
</dbReference>
<sequence length="1180" mass="130867">MSTDASKHELTHLIYRHLKEHGFHSAADELQRHSLQQGEKTTSATLLDIYSSWVNDSKKKKQPKSVKRTPVKESDMAKMDTINALDSSAPPPIKKRVRKPRAKQPAKTDTPVHQNNRTVGKNEMVEEKAVTQTPTKNSKPKSSRPKKGAPVTLPAPPGQNAVEDGPSASTISPSKQTLHKEKRKKDETPSEEKTDETTPGPKKKRNKKKRNELTEDKVEEIPNGGDGKDNDGEEQKKTVVTEQDFVDKPEEEKKKAKGTKGDGKMSTTEEEIEKNKNGDVENEEISEPMVKKQKAKKKKKEKTDSEENPLQIVEEKKVKKKKTVDGEENPERIGEEKKAKKKRTAGSEENSEQRVEEDGETAEQVVQEKKAKKKKKEKPDEDNSEQIVEEKKKKRKHKSGQNEETSEQIAEDNTTMTNKSESHDREETPEQITEVKKKKKKKDSLKNNDTEPLPPPDPETSKKSKLKSAEVPETPAVSVQDASASLTLPTPSSDTSHKKVAQNPLRQARRDRQLVSKRLLLNDDEDQPGVTMDTNSGEQDVVSLFHKLQHSGLEREAHLKALSKALRNPSAQLTFIKQENGMHLLVGLLTGSDATCRLQAARCLHELSHSPHTNVAPAFLPATPYLLTYLSGQSTKFTELCLYTLGNLCPDSDVVKEKLLAQGIIPALANCIENQRHNLAVVEAVGFTLCQLVQAKDAAEKIIPMVLASSLPSHLLSVLTPDPKFGLAPAIECAWCLHYISCSMKDNRVLLAHGALLQCSSLLVSLGGAVAEGNKEEGMELLICPLLRCVGNLLSSCPVKDLNTQVADLRIVVALCALLQAYLQAQPALARETHSSAFCSALLTLNLVPGLIQLLPFSQGINSMILRVLANVAHKKKEFCVQLAHRGLLSALCATLKMADQEMVTLSMDVLFMLLVNGPQVAEFVRQGGLSLLEAIQYNSEGEIRRRATHLLEHHLLSYSTDCSVKTLVRFALSLAMEGTESTTRERTTGRDGSQAPDHTLLMSSKPLHRFIQKEPRSLGIVILIFGCAELLMGFQLSKEKESTSCGIYIPFWQGVLFLLCGNLSIYTEMQPSKKMVTVCLAMYVVSLLGIVVSVGFRMYLFVHYEYLKHRARYYTEGIWAEYRVNQLFGIEGLLFTSSLCVSVLLIFLCAVARLALKSTHTQVIVQHIPAPLNDTPTSS</sequence>
<dbReference type="PROSITE" id="PS50896">
    <property type="entry name" value="LISH"/>
    <property type="match status" value="1"/>
</dbReference>
<keyword evidence="2" id="KW-0812">Transmembrane</keyword>
<protein>
    <submittedName>
        <fullName evidence="3">Uncharacterized protein</fullName>
    </submittedName>
</protein>
<dbReference type="EMBL" id="VOFY01000010">
    <property type="protein sequence ID" value="KAA8588971.1"/>
    <property type="molecule type" value="Genomic_DNA"/>
</dbReference>
<dbReference type="InterPro" id="IPR000225">
    <property type="entry name" value="Armadillo"/>
</dbReference>
<feature type="transmembrane region" description="Helical" evidence="2">
    <location>
        <begin position="1079"/>
        <end position="1101"/>
    </location>
</feature>
<keyword evidence="2" id="KW-1133">Transmembrane helix</keyword>
<feature type="compositionally biased region" description="Low complexity" evidence="1">
    <location>
        <begin position="482"/>
        <end position="493"/>
    </location>
</feature>
<gene>
    <name evidence="3" type="ORF">FQN60_010316</name>
</gene>
<name>A0A5J5DB72_9PERO</name>
<feature type="compositionally biased region" description="Basic residues" evidence="1">
    <location>
        <begin position="58"/>
        <end position="69"/>
    </location>
</feature>
<feature type="compositionally biased region" description="Basic and acidic residues" evidence="1">
    <location>
        <begin position="211"/>
        <end position="263"/>
    </location>
</feature>
<dbReference type="PANTHER" id="PTHR16356:SF1">
    <property type="entry name" value="TRANSMEMBRANE AND COILED-COIL DOMAIN-CONTAINING PROTEIN 6"/>
    <property type="match status" value="1"/>
</dbReference>
<feature type="region of interest" description="Disordered" evidence="1">
    <location>
        <begin position="53"/>
        <end position="513"/>
    </location>
</feature>
<evidence type="ECO:0000313" key="4">
    <source>
        <dbReference type="Proteomes" id="UP000327493"/>
    </source>
</evidence>
<feature type="compositionally biased region" description="Polar residues" evidence="1">
    <location>
        <begin position="167"/>
        <end position="176"/>
    </location>
</feature>
<feature type="compositionally biased region" description="Basic and acidic residues" evidence="1">
    <location>
        <begin position="184"/>
        <end position="196"/>
    </location>
</feature>
<comment type="caution">
    <text evidence="3">The sequence shown here is derived from an EMBL/GenBank/DDBJ whole genome shotgun (WGS) entry which is preliminary data.</text>
</comment>
<feature type="transmembrane region" description="Helical" evidence="2">
    <location>
        <begin position="1048"/>
        <end position="1067"/>
    </location>
</feature>
<evidence type="ECO:0000256" key="1">
    <source>
        <dbReference type="SAM" id="MobiDB-lite"/>
    </source>
</evidence>
<proteinExistence type="predicted"/>
<dbReference type="InterPro" id="IPR016024">
    <property type="entry name" value="ARM-type_fold"/>
</dbReference>
<feature type="compositionally biased region" description="Basic residues" evidence="1">
    <location>
        <begin position="291"/>
        <end position="300"/>
    </location>
</feature>
<keyword evidence="4" id="KW-1185">Reference proteome</keyword>
<reference evidence="3 4" key="1">
    <citation type="submission" date="2019-08" db="EMBL/GenBank/DDBJ databases">
        <title>A chromosome-level genome assembly, high-density linkage maps, and genome scans reveal the genomic architecture of hybrid incompatibilities underlying speciation via character displacement in darters (Percidae: Etheostominae).</title>
        <authorList>
            <person name="Moran R.L."/>
            <person name="Catchen J.M."/>
            <person name="Fuller R.C."/>
        </authorList>
    </citation>
    <scope>NUCLEOTIDE SEQUENCE [LARGE SCALE GENOMIC DNA]</scope>
    <source>
        <strain evidence="3">EspeVRDwgs_2016</strain>
        <tissue evidence="3">Muscle</tissue>
    </source>
</reference>
<feature type="compositionally biased region" description="Basic and acidic residues" evidence="1">
    <location>
        <begin position="313"/>
        <end position="338"/>
    </location>
</feature>
<feature type="compositionally biased region" description="Basic residues" evidence="1">
    <location>
        <begin position="93"/>
        <end position="104"/>
    </location>
</feature>
<accession>A0A5J5DB72</accession>
<dbReference type="PANTHER" id="PTHR16356">
    <property type="entry name" value="TRANSMEMBRANE AND COILED-COIL DOMAIN-CONTAINING PROTEIN 6 TMCO6"/>
    <property type="match status" value="1"/>
</dbReference>
<feature type="compositionally biased region" description="Basic residues" evidence="1">
    <location>
        <begin position="138"/>
        <end position="147"/>
    </location>
</feature>
<feature type="compositionally biased region" description="Basic and acidic residues" evidence="1">
    <location>
        <begin position="459"/>
        <end position="470"/>
    </location>
</feature>
<dbReference type="AlphaFoldDB" id="A0A5J5DB72"/>
<organism evidence="3 4">
    <name type="scientific">Etheostoma spectabile</name>
    <name type="common">orangethroat darter</name>
    <dbReference type="NCBI Taxonomy" id="54343"/>
    <lineage>
        <taxon>Eukaryota</taxon>
        <taxon>Metazoa</taxon>
        <taxon>Chordata</taxon>
        <taxon>Craniata</taxon>
        <taxon>Vertebrata</taxon>
        <taxon>Euteleostomi</taxon>
        <taxon>Actinopterygii</taxon>
        <taxon>Neopterygii</taxon>
        <taxon>Teleostei</taxon>
        <taxon>Neoteleostei</taxon>
        <taxon>Acanthomorphata</taxon>
        <taxon>Eupercaria</taxon>
        <taxon>Perciformes</taxon>
        <taxon>Percoidei</taxon>
        <taxon>Percidae</taxon>
        <taxon>Etheostomatinae</taxon>
        <taxon>Etheostoma</taxon>
    </lineage>
</organism>
<evidence type="ECO:0000313" key="3">
    <source>
        <dbReference type="EMBL" id="KAA8588971.1"/>
    </source>
</evidence>